<dbReference type="SUPFAM" id="SSF53850">
    <property type="entry name" value="Periplasmic binding protein-like II"/>
    <property type="match status" value="1"/>
</dbReference>
<dbReference type="InterPro" id="IPR036388">
    <property type="entry name" value="WH-like_DNA-bd_sf"/>
</dbReference>
<dbReference type="GO" id="GO:0003677">
    <property type="term" value="F:DNA binding"/>
    <property type="evidence" value="ECO:0007669"/>
    <property type="project" value="UniProtKB-KW"/>
</dbReference>
<dbReference type="GO" id="GO:0003700">
    <property type="term" value="F:DNA-binding transcription factor activity"/>
    <property type="evidence" value="ECO:0007669"/>
    <property type="project" value="InterPro"/>
</dbReference>
<protein>
    <submittedName>
        <fullName evidence="6">Transcriptional regulator, LysR family</fullName>
    </submittedName>
</protein>
<gene>
    <name evidence="6" type="ordered locus">BamMC406_2585</name>
</gene>
<dbReference type="PANTHER" id="PTHR30419:SF30">
    <property type="entry name" value="LYSR FAMILY TRANSCRIPTIONAL REGULATOR"/>
    <property type="match status" value="1"/>
</dbReference>
<evidence type="ECO:0000256" key="4">
    <source>
        <dbReference type="ARBA" id="ARBA00023163"/>
    </source>
</evidence>
<evidence type="ECO:0000313" key="6">
    <source>
        <dbReference type="EMBL" id="ACB65062.1"/>
    </source>
</evidence>
<accession>B1YW01</accession>
<dbReference type="RefSeq" id="WP_012364640.1">
    <property type="nucleotide sequence ID" value="NC_010551.1"/>
</dbReference>
<name>B1YW01_BURA4</name>
<keyword evidence="3" id="KW-0238">DNA-binding</keyword>
<dbReference type="FunFam" id="1.10.10.10:FF:000001">
    <property type="entry name" value="LysR family transcriptional regulator"/>
    <property type="match status" value="1"/>
</dbReference>
<dbReference type="SUPFAM" id="SSF46785">
    <property type="entry name" value="Winged helix' DNA-binding domain"/>
    <property type="match status" value="1"/>
</dbReference>
<dbReference type="PANTHER" id="PTHR30419">
    <property type="entry name" value="HTH-TYPE TRANSCRIPTIONAL REGULATOR YBHD"/>
    <property type="match status" value="1"/>
</dbReference>
<dbReference type="Pfam" id="PF00126">
    <property type="entry name" value="HTH_1"/>
    <property type="match status" value="1"/>
</dbReference>
<dbReference type="Pfam" id="PF03466">
    <property type="entry name" value="LysR_substrate"/>
    <property type="match status" value="1"/>
</dbReference>
<dbReference type="InterPro" id="IPR036390">
    <property type="entry name" value="WH_DNA-bd_sf"/>
</dbReference>
<dbReference type="AlphaFoldDB" id="B1YW01"/>
<evidence type="ECO:0000256" key="3">
    <source>
        <dbReference type="ARBA" id="ARBA00023125"/>
    </source>
</evidence>
<dbReference type="Gene3D" id="1.10.10.10">
    <property type="entry name" value="Winged helix-like DNA-binding domain superfamily/Winged helix DNA-binding domain"/>
    <property type="match status" value="1"/>
</dbReference>
<sequence>MKHHQLRALAAIAEHGSLRAAARAIHLSQPALTKAIRELEQDLGVPLVTRNARGAQLTRFGQAVYARARLILAEIQHARDDVIHLSGGKEGALACALTPLMSLGFLPAALDAFRQRMPTIRLDVREGFLDTALPRLRDGSLDFVIAIVDATRLSPEFTFRPLIESALILMTRASNPLRHCTSLAQLQDAQWVLNTSPESIGRVLQNVFVAHGYAAPQPIVECTSFSAAFALSVHTDSVSCVPQLFMEIDWIRERMVTIDVKETIPTVSAGVLTRRDALNTVACDYLIHCFVEAVRRYDPAKLLWRS</sequence>
<evidence type="ECO:0000256" key="2">
    <source>
        <dbReference type="ARBA" id="ARBA00023015"/>
    </source>
</evidence>
<dbReference type="HOGENOM" id="CLU_039613_6_0_4"/>
<proteinExistence type="inferred from homology"/>
<dbReference type="InterPro" id="IPR000847">
    <property type="entry name" value="LysR_HTH_N"/>
</dbReference>
<keyword evidence="2" id="KW-0805">Transcription regulation</keyword>
<dbReference type="Proteomes" id="UP000001680">
    <property type="component" value="Chromosome 1"/>
</dbReference>
<dbReference type="PRINTS" id="PR00039">
    <property type="entry name" value="HTHLYSR"/>
</dbReference>
<evidence type="ECO:0000313" key="7">
    <source>
        <dbReference type="Proteomes" id="UP000001680"/>
    </source>
</evidence>
<dbReference type="GO" id="GO:0005829">
    <property type="term" value="C:cytosol"/>
    <property type="evidence" value="ECO:0007669"/>
    <property type="project" value="TreeGrafter"/>
</dbReference>
<feature type="domain" description="HTH lysR-type" evidence="5">
    <location>
        <begin position="1"/>
        <end position="58"/>
    </location>
</feature>
<keyword evidence="4" id="KW-0804">Transcription</keyword>
<reference evidence="7" key="1">
    <citation type="submission" date="2008-04" db="EMBL/GenBank/DDBJ databases">
        <title>Complete sequence of chromosome 1 of Burkholderia ambifaria MC40-6.</title>
        <authorList>
            <person name="Copeland A."/>
            <person name="Lucas S."/>
            <person name="Lapidus A."/>
            <person name="Glavina del Rio T."/>
            <person name="Dalin E."/>
            <person name="Tice H."/>
            <person name="Pitluck S."/>
            <person name="Chain P."/>
            <person name="Malfatti S."/>
            <person name="Shin M."/>
            <person name="Vergez L."/>
            <person name="Lang D."/>
            <person name="Schmutz J."/>
            <person name="Larimer F."/>
            <person name="Land M."/>
            <person name="Hauser L."/>
            <person name="Kyrpides N."/>
            <person name="Lykidis A."/>
            <person name="Ramette A."/>
            <person name="Konstantinidis K."/>
            <person name="Tiedje J."/>
            <person name="Richardson P."/>
        </authorList>
    </citation>
    <scope>NUCLEOTIDE SEQUENCE [LARGE SCALE GENOMIC DNA]</scope>
    <source>
        <strain evidence="7">MC40-6</strain>
    </source>
</reference>
<dbReference type="OrthoDB" id="8524600at2"/>
<dbReference type="PROSITE" id="PS50931">
    <property type="entry name" value="HTH_LYSR"/>
    <property type="match status" value="1"/>
</dbReference>
<dbReference type="EMBL" id="CP001025">
    <property type="protein sequence ID" value="ACB65062.1"/>
    <property type="molecule type" value="Genomic_DNA"/>
</dbReference>
<evidence type="ECO:0000259" key="5">
    <source>
        <dbReference type="PROSITE" id="PS50931"/>
    </source>
</evidence>
<dbReference type="Gene3D" id="3.40.190.290">
    <property type="match status" value="1"/>
</dbReference>
<comment type="similarity">
    <text evidence="1">Belongs to the LysR transcriptional regulatory family.</text>
</comment>
<evidence type="ECO:0000256" key="1">
    <source>
        <dbReference type="ARBA" id="ARBA00009437"/>
    </source>
</evidence>
<dbReference type="InterPro" id="IPR050950">
    <property type="entry name" value="HTH-type_LysR_regulators"/>
</dbReference>
<organism evidence="6 7">
    <name type="scientific">Burkholderia ambifaria (strain MC40-6)</name>
    <dbReference type="NCBI Taxonomy" id="398577"/>
    <lineage>
        <taxon>Bacteria</taxon>
        <taxon>Pseudomonadati</taxon>
        <taxon>Pseudomonadota</taxon>
        <taxon>Betaproteobacteria</taxon>
        <taxon>Burkholderiales</taxon>
        <taxon>Burkholderiaceae</taxon>
        <taxon>Burkholderia</taxon>
        <taxon>Burkholderia cepacia complex</taxon>
    </lineage>
</organism>
<dbReference type="KEGG" id="bac:BamMC406_2585"/>
<dbReference type="InterPro" id="IPR005119">
    <property type="entry name" value="LysR_subst-bd"/>
</dbReference>